<reference evidence="2 3" key="1">
    <citation type="submission" date="2022-05" db="EMBL/GenBank/DDBJ databases">
        <authorList>
            <consortium name="Genoscope - CEA"/>
            <person name="William W."/>
        </authorList>
    </citation>
    <scope>NUCLEOTIDE SEQUENCE [LARGE SCALE GENOMIC DNA]</scope>
</reference>
<dbReference type="Proteomes" id="UP001159428">
    <property type="component" value="Unassembled WGS sequence"/>
</dbReference>
<dbReference type="CDD" id="cd00304">
    <property type="entry name" value="RT_like"/>
    <property type="match status" value="1"/>
</dbReference>
<dbReference type="PANTHER" id="PTHR21301">
    <property type="entry name" value="REVERSE TRANSCRIPTASE"/>
    <property type="match status" value="1"/>
</dbReference>
<evidence type="ECO:0000313" key="2">
    <source>
        <dbReference type="EMBL" id="CAH3107854.1"/>
    </source>
</evidence>
<dbReference type="AlphaFoldDB" id="A0AAU9WAJ2"/>
<accession>A0AAU9WAJ2</accession>
<feature type="domain" description="Helix-turn-helix" evidence="1">
    <location>
        <begin position="102"/>
        <end position="156"/>
    </location>
</feature>
<proteinExistence type="predicted"/>
<dbReference type="Pfam" id="PF26215">
    <property type="entry name" value="HTH_animal"/>
    <property type="match status" value="1"/>
</dbReference>
<evidence type="ECO:0000313" key="3">
    <source>
        <dbReference type="Proteomes" id="UP001159428"/>
    </source>
</evidence>
<keyword evidence="3" id="KW-1185">Reference proteome</keyword>
<evidence type="ECO:0000259" key="1">
    <source>
        <dbReference type="Pfam" id="PF26215"/>
    </source>
</evidence>
<dbReference type="PANTHER" id="PTHR21301:SF11">
    <property type="entry name" value="GIY-YIG DOMAIN-CONTAINING PROTEIN"/>
    <property type="match status" value="1"/>
</dbReference>
<organism evidence="2 3">
    <name type="scientific">Pocillopora meandrina</name>
    <dbReference type="NCBI Taxonomy" id="46732"/>
    <lineage>
        <taxon>Eukaryota</taxon>
        <taxon>Metazoa</taxon>
        <taxon>Cnidaria</taxon>
        <taxon>Anthozoa</taxon>
        <taxon>Hexacorallia</taxon>
        <taxon>Scleractinia</taxon>
        <taxon>Astrocoeniina</taxon>
        <taxon>Pocilloporidae</taxon>
        <taxon>Pocillopora</taxon>
    </lineage>
</organism>
<dbReference type="EMBL" id="CALNXJ010000011">
    <property type="protein sequence ID" value="CAH3107854.1"/>
    <property type="molecule type" value="Genomic_DNA"/>
</dbReference>
<protein>
    <recommendedName>
        <fullName evidence="1">Helix-turn-helix domain-containing protein</fullName>
    </recommendedName>
</protein>
<dbReference type="InterPro" id="IPR058912">
    <property type="entry name" value="HTH_animal"/>
</dbReference>
<sequence length="232" mass="26921">MGSPISPVVANLYMEQLESRALDTAPTPPSMWYRYVDDTMAKIHENAVDSFLEHLNSIDQHIQFTSEQEKDGRIPFLDTCVSINQDGSTKISVYRKPTHTDQYLNFQSNHHLQHKRAVVNTLMLRAHTLVTENEDRTRETQHVKQALKMNNYPEWMLTIPHPKSTTEDTEEPQNEKKIYVSTPYIKGISERLQRAFKIKEAIQIKLTKPALNRDNGYELAAIYDTILTPKRR</sequence>
<gene>
    <name evidence="2" type="ORF">PMEA_00002972</name>
</gene>
<name>A0AAU9WAJ2_9CNID</name>
<comment type="caution">
    <text evidence="2">The sequence shown here is derived from an EMBL/GenBank/DDBJ whole genome shotgun (WGS) entry which is preliminary data.</text>
</comment>